<dbReference type="Proteomes" id="UP000436088">
    <property type="component" value="Unassembled WGS sequence"/>
</dbReference>
<dbReference type="SUPFAM" id="SSF57889">
    <property type="entry name" value="Cysteine-rich domain"/>
    <property type="match status" value="3"/>
</dbReference>
<dbReference type="InterPro" id="IPR004146">
    <property type="entry name" value="DC1"/>
</dbReference>
<dbReference type="EMBL" id="VEPZ02001089">
    <property type="protein sequence ID" value="KAE8695282.1"/>
    <property type="molecule type" value="Genomic_DNA"/>
</dbReference>
<feature type="domain" description="Zinc finger PHD-type" evidence="5">
    <location>
        <begin position="195"/>
        <end position="257"/>
    </location>
</feature>
<evidence type="ECO:0000313" key="6">
    <source>
        <dbReference type="EMBL" id="KAE8695282.1"/>
    </source>
</evidence>
<comment type="caution">
    <text evidence="6">The sequence shown here is derived from an EMBL/GenBank/DDBJ whole genome shotgun (WGS) entry which is preliminary data.</text>
</comment>
<keyword evidence="3" id="KW-0863">Zinc-finger</keyword>
<proteinExistence type="predicted"/>
<organism evidence="6 7">
    <name type="scientific">Hibiscus syriacus</name>
    <name type="common">Rose of Sharon</name>
    <dbReference type="NCBI Taxonomy" id="106335"/>
    <lineage>
        <taxon>Eukaryota</taxon>
        <taxon>Viridiplantae</taxon>
        <taxon>Streptophyta</taxon>
        <taxon>Embryophyta</taxon>
        <taxon>Tracheophyta</taxon>
        <taxon>Spermatophyta</taxon>
        <taxon>Magnoliopsida</taxon>
        <taxon>eudicotyledons</taxon>
        <taxon>Gunneridae</taxon>
        <taxon>Pentapetalae</taxon>
        <taxon>rosids</taxon>
        <taxon>malvids</taxon>
        <taxon>Malvales</taxon>
        <taxon>Malvaceae</taxon>
        <taxon>Malvoideae</taxon>
        <taxon>Hibiscus</taxon>
    </lineage>
</organism>
<dbReference type="AlphaFoldDB" id="A0A6A2ZVY7"/>
<dbReference type="SMART" id="SM00249">
    <property type="entry name" value="PHD"/>
    <property type="match status" value="2"/>
</dbReference>
<dbReference type="PANTHER" id="PTHR32410:SF163">
    <property type="entry name" value="DC1 DOMAIN-CONTAINING PROTEIN"/>
    <property type="match status" value="1"/>
</dbReference>
<reference evidence="6" key="1">
    <citation type="submission" date="2019-09" db="EMBL/GenBank/DDBJ databases">
        <title>Draft genome information of white flower Hibiscus syriacus.</title>
        <authorList>
            <person name="Kim Y.-M."/>
        </authorList>
    </citation>
    <scope>NUCLEOTIDE SEQUENCE [LARGE SCALE GENOMIC DNA]</scope>
    <source>
        <strain evidence="6">YM2019G1</strain>
    </source>
</reference>
<evidence type="ECO:0000256" key="3">
    <source>
        <dbReference type="ARBA" id="ARBA00022771"/>
    </source>
</evidence>
<dbReference type="Pfam" id="PF03107">
    <property type="entry name" value="C1_2"/>
    <property type="match status" value="2"/>
</dbReference>
<evidence type="ECO:0000259" key="5">
    <source>
        <dbReference type="SMART" id="SM00249"/>
    </source>
</evidence>
<keyword evidence="1" id="KW-0479">Metal-binding</keyword>
<evidence type="ECO:0000256" key="4">
    <source>
        <dbReference type="ARBA" id="ARBA00022833"/>
    </source>
</evidence>
<keyword evidence="4" id="KW-0862">Zinc</keyword>
<feature type="domain" description="Zinc finger PHD-type" evidence="5">
    <location>
        <begin position="81"/>
        <end position="143"/>
    </location>
</feature>
<protein>
    <recommendedName>
        <fullName evidence="5">Zinc finger PHD-type domain-containing protein</fullName>
    </recommendedName>
</protein>
<dbReference type="PANTHER" id="PTHR32410">
    <property type="entry name" value="CYSTEINE/HISTIDINE-RICH C1 DOMAIN FAMILY PROTEIN"/>
    <property type="match status" value="1"/>
</dbReference>
<accession>A0A6A2ZVY7</accession>
<evidence type="ECO:0000313" key="7">
    <source>
        <dbReference type="Proteomes" id="UP000436088"/>
    </source>
</evidence>
<sequence>MESENKKERQMELEHMGHEHPLAFIRDRIVTSEEEEDCFVCEKAVEGWSDGCNEYFPSPRTITHASHEHPWSLISRQMSFICDFCGTTGDHSPYLCATCDLLVHKKCISLPRKIMLTRHLHVLSLSYPFQQDEDLHWTCRICYGEVDTRCMKHYDFSLDIYCATRPLTAWYKYDKHALVLSYSDDSDPSQFYCDLCECERRPIDWFYYCDDCDNSLHSSCGHGDIPYMKLGNQLRSYHGHRHPLTIVKNIWNCPPCKVCGEVCNGKALKCKESECNFTVHWECRYSLQLE</sequence>
<gene>
    <name evidence="6" type="ORF">F3Y22_tig00110722pilonHSYRG00059</name>
</gene>
<keyword evidence="7" id="KW-1185">Reference proteome</keyword>
<evidence type="ECO:0000256" key="1">
    <source>
        <dbReference type="ARBA" id="ARBA00022723"/>
    </source>
</evidence>
<name>A0A6A2ZVY7_HIBSY</name>
<dbReference type="InterPro" id="IPR053192">
    <property type="entry name" value="Vacuole_Formation_Reg"/>
</dbReference>
<dbReference type="InterPro" id="IPR046349">
    <property type="entry name" value="C1-like_sf"/>
</dbReference>
<dbReference type="InterPro" id="IPR001965">
    <property type="entry name" value="Znf_PHD"/>
</dbReference>
<evidence type="ECO:0000256" key="2">
    <source>
        <dbReference type="ARBA" id="ARBA00022737"/>
    </source>
</evidence>
<dbReference type="GO" id="GO:0008270">
    <property type="term" value="F:zinc ion binding"/>
    <property type="evidence" value="ECO:0007669"/>
    <property type="project" value="UniProtKB-KW"/>
</dbReference>
<keyword evidence="2" id="KW-0677">Repeat</keyword>